<feature type="transmembrane region" description="Helical" evidence="6">
    <location>
        <begin position="29"/>
        <end position="52"/>
    </location>
</feature>
<feature type="region of interest" description="Disordered" evidence="7">
    <location>
        <begin position="773"/>
        <end position="792"/>
    </location>
</feature>
<reference evidence="8 9" key="1">
    <citation type="submission" date="2017-08" db="EMBL/GenBank/DDBJ databases">
        <title>Acidophilic green algal genome provides insights into adaptation to an acidic environment.</title>
        <authorList>
            <person name="Hirooka S."/>
            <person name="Hirose Y."/>
            <person name="Kanesaki Y."/>
            <person name="Higuchi S."/>
            <person name="Fujiwara T."/>
            <person name="Onuma R."/>
            <person name="Era A."/>
            <person name="Ohbayashi R."/>
            <person name="Uzuka A."/>
            <person name="Nozaki H."/>
            <person name="Yoshikawa H."/>
            <person name="Miyagishima S.Y."/>
        </authorList>
    </citation>
    <scope>NUCLEOTIDE SEQUENCE [LARGE SCALE GENOMIC DNA]</scope>
    <source>
        <strain evidence="8 9">NIES-2499</strain>
    </source>
</reference>
<feature type="transmembrane region" description="Helical" evidence="6">
    <location>
        <begin position="64"/>
        <end position="84"/>
    </location>
</feature>
<organism evidence="8 9">
    <name type="scientific">Chlamydomonas eustigma</name>
    <dbReference type="NCBI Taxonomy" id="1157962"/>
    <lineage>
        <taxon>Eukaryota</taxon>
        <taxon>Viridiplantae</taxon>
        <taxon>Chlorophyta</taxon>
        <taxon>core chlorophytes</taxon>
        <taxon>Chlorophyceae</taxon>
        <taxon>CS clade</taxon>
        <taxon>Chlamydomonadales</taxon>
        <taxon>Chlamydomonadaceae</taxon>
        <taxon>Chlamydomonas</taxon>
    </lineage>
</organism>
<evidence type="ECO:0000256" key="6">
    <source>
        <dbReference type="RuleBase" id="RU004914"/>
    </source>
</evidence>
<dbReference type="GO" id="GO:0042910">
    <property type="term" value="F:xenobiotic transmembrane transporter activity"/>
    <property type="evidence" value="ECO:0007669"/>
    <property type="project" value="InterPro"/>
</dbReference>
<keyword evidence="5 6" id="KW-0472">Membrane</keyword>
<dbReference type="AlphaFoldDB" id="A0A250WQR7"/>
<accession>A0A250WQR7</accession>
<keyword evidence="3 6" id="KW-0812">Transmembrane</keyword>
<dbReference type="Pfam" id="PF01554">
    <property type="entry name" value="MatE"/>
    <property type="match status" value="2"/>
</dbReference>
<evidence type="ECO:0000256" key="5">
    <source>
        <dbReference type="ARBA" id="ARBA00023136"/>
    </source>
</evidence>
<evidence type="ECO:0000313" key="8">
    <source>
        <dbReference type="EMBL" id="GAX73141.1"/>
    </source>
</evidence>
<feature type="transmembrane region" description="Helical" evidence="6">
    <location>
        <begin position="324"/>
        <end position="344"/>
    </location>
</feature>
<dbReference type="GO" id="GO:1990961">
    <property type="term" value="P:xenobiotic detoxification by transmembrane export across the plasma membrane"/>
    <property type="evidence" value="ECO:0007669"/>
    <property type="project" value="InterPro"/>
</dbReference>
<feature type="transmembrane region" description="Helical" evidence="6">
    <location>
        <begin position="404"/>
        <end position="426"/>
    </location>
</feature>
<comment type="similarity">
    <text evidence="2 6">Belongs to the multi antimicrobial extrusion (MATE) (TC 2.A.66.1) family.</text>
</comment>
<dbReference type="InterPro" id="IPR002528">
    <property type="entry name" value="MATE_fam"/>
</dbReference>
<dbReference type="NCBIfam" id="TIGR00797">
    <property type="entry name" value="matE"/>
    <property type="match status" value="1"/>
</dbReference>
<feature type="transmembrane region" description="Helical" evidence="6">
    <location>
        <begin position="197"/>
        <end position="221"/>
    </location>
</feature>
<dbReference type="STRING" id="1157962.A0A250WQR7"/>
<evidence type="ECO:0000256" key="4">
    <source>
        <dbReference type="ARBA" id="ARBA00022989"/>
    </source>
</evidence>
<evidence type="ECO:0000256" key="2">
    <source>
        <dbReference type="ARBA" id="ARBA00010199"/>
    </source>
</evidence>
<name>A0A250WQR7_9CHLO</name>
<evidence type="ECO:0000256" key="3">
    <source>
        <dbReference type="ARBA" id="ARBA00022692"/>
    </source>
</evidence>
<proteinExistence type="inferred from homology"/>
<keyword evidence="9" id="KW-1185">Reference proteome</keyword>
<evidence type="ECO:0000256" key="1">
    <source>
        <dbReference type="ARBA" id="ARBA00004141"/>
    </source>
</evidence>
<feature type="transmembrane region" description="Helical" evidence="6">
    <location>
        <begin position="279"/>
        <end position="303"/>
    </location>
</feature>
<dbReference type="EMBL" id="BEGY01000002">
    <property type="protein sequence ID" value="GAX73141.1"/>
    <property type="molecule type" value="Genomic_DNA"/>
</dbReference>
<evidence type="ECO:0000256" key="7">
    <source>
        <dbReference type="SAM" id="MobiDB-lite"/>
    </source>
</evidence>
<comment type="caution">
    <text evidence="8">The sequence shown here is derived from an EMBL/GenBank/DDBJ whole genome shotgun (WGS) entry which is preliminary data.</text>
</comment>
<sequence>MIETVSSTCTFWEKMTQSLRQQMCMAGPLMVNLVSINVLATVNLFFVAQYGTDQLAAAALGNNISIMFSKLVLLGLCGALDTQASQAVGAGRLTRLPTLYQRTTLFLLVHCIPITAIMLGMPVLLSYINQDSASALPGMVSKYMLFIVPGVFLEAISRPLSRILVAKRVAAPLMIIALTEVPINVFVNYLLVVHFNLQYLGAALSLTVASAVDLVLMLVYVSIWEQSPQLIAFPRLRALKRWRTTARLSYPSCFMKCAESWAFTVMTLAASLLPNPEVAVAAVGLSYNVYGILFITFVAFSMASCAQVGNQLGAGDPVGAQASAAAAVTVAPIAWLVAAVPLLYPPCQDLLIRAFSDPNEGVDPRLHTCLAHMFQIVSLLILFDGVQTIMSGVVQALGCQHRGALVNAVAFYIFGVPAGLYLAFGAGLGAEGLYLGMVAGPAIQSVSYGVMLIRTDWDKYSKLACVSEGSADCLLDLSALLSALSQAGLRQADDLLQVLQESAAAICSEPPTPVKGLGIAHVNSRALTTQQSLGQPLLNNNPFSEYAAELAVTLDAPSRCAPCRFTETEIQTAVDAANKISPENASVGEVAIVALAELCSIQGSGGVVAGHVLLNSIEQAVSLPSSSPLFQRSGSYAMQLSELLEDVIMQCGHQEQSVQEIAAGDEEEGRSRLPFPHHLADANAAVKDWSSGFYTAASGAMGARPSMMTYSSLGFGADQDTGRKDSIDGLFEPRVYNEKKGTKPRSKLARIISSLNLEEGRGEPVCDLEEQQDALREGLLHDEEKRGGQEDG</sequence>
<gene>
    <name evidence="8" type="ORF">CEUSTIGMA_g594.t1</name>
</gene>
<feature type="transmembrane region" description="Helical" evidence="6">
    <location>
        <begin position="253"/>
        <end position="273"/>
    </location>
</feature>
<dbReference type="OrthoDB" id="2126698at2759"/>
<feature type="transmembrane region" description="Helical" evidence="6">
    <location>
        <begin position="169"/>
        <end position="191"/>
    </location>
</feature>
<dbReference type="GO" id="GO:0016020">
    <property type="term" value="C:membrane"/>
    <property type="evidence" value="ECO:0007669"/>
    <property type="project" value="UniProtKB-SubCell"/>
</dbReference>
<evidence type="ECO:0000313" key="9">
    <source>
        <dbReference type="Proteomes" id="UP000232323"/>
    </source>
</evidence>
<dbReference type="GO" id="GO:0015297">
    <property type="term" value="F:antiporter activity"/>
    <property type="evidence" value="ECO:0007669"/>
    <property type="project" value="InterPro"/>
</dbReference>
<comment type="subcellular location">
    <subcellularLocation>
        <location evidence="1">Membrane</location>
        <topology evidence="1">Multi-pass membrane protein</topology>
    </subcellularLocation>
</comment>
<dbReference type="Proteomes" id="UP000232323">
    <property type="component" value="Unassembled WGS sequence"/>
</dbReference>
<dbReference type="CDD" id="cd13132">
    <property type="entry name" value="MATE_eukaryotic"/>
    <property type="match status" value="1"/>
</dbReference>
<feature type="transmembrane region" description="Helical" evidence="6">
    <location>
        <begin position="105"/>
        <end position="128"/>
    </location>
</feature>
<dbReference type="PANTHER" id="PTHR11206">
    <property type="entry name" value="MULTIDRUG RESISTANCE PROTEIN"/>
    <property type="match status" value="1"/>
</dbReference>
<feature type="transmembrane region" description="Helical" evidence="6">
    <location>
        <begin position="140"/>
        <end position="157"/>
    </location>
</feature>
<keyword evidence="4 6" id="KW-1133">Transmembrane helix</keyword>
<protein>
    <recommendedName>
        <fullName evidence="6">Protein DETOXIFICATION</fullName>
    </recommendedName>
    <alternativeName>
        <fullName evidence="6">Multidrug and toxic compound extrusion protein</fullName>
    </alternativeName>
</protein>
<dbReference type="InterPro" id="IPR045069">
    <property type="entry name" value="MATE_euk"/>
</dbReference>